<keyword evidence="1" id="KW-0472">Membrane</keyword>
<gene>
    <name evidence="2" type="ORF">VFH_V118560</name>
</gene>
<dbReference type="Proteomes" id="UP001157006">
    <property type="component" value="Chromosome 5"/>
</dbReference>
<evidence type="ECO:0000313" key="3">
    <source>
        <dbReference type="Proteomes" id="UP001157006"/>
    </source>
</evidence>
<organism evidence="2 3">
    <name type="scientific">Vicia faba</name>
    <name type="common">Broad bean</name>
    <name type="synonym">Faba vulgaris</name>
    <dbReference type="NCBI Taxonomy" id="3906"/>
    <lineage>
        <taxon>Eukaryota</taxon>
        <taxon>Viridiplantae</taxon>
        <taxon>Streptophyta</taxon>
        <taxon>Embryophyta</taxon>
        <taxon>Tracheophyta</taxon>
        <taxon>Spermatophyta</taxon>
        <taxon>Magnoliopsida</taxon>
        <taxon>eudicotyledons</taxon>
        <taxon>Gunneridae</taxon>
        <taxon>Pentapetalae</taxon>
        <taxon>rosids</taxon>
        <taxon>fabids</taxon>
        <taxon>Fabales</taxon>
        <taxon>Fabaceae</taxon>
        <taxon>Papilionoideae</taxon>
        <taxon>50 kb inversion clade</taxon>
        <taxon>NPAAA clade</taxon>
        <taxon>Hologalegina</taxon>
        <taxon>IRL clade</taxon>
        <taxon>Fabeae</taxon>
        <taxon>Vicia</taxon>
    </lineage>
</organism>
<evidence type="ECO:0000313" key="2">
    <source>
        <dbReference type="EMBL" id="CAI8614204.1"/>
    </source>
</evidence>
<accession>A0AAV1AUL1</accession>
<keyword evidence="3" id="KW-1185">Reference proteome</keyword>
<keyword evidence="1" id="KW-1133">Transmembrane helix</keyword>
<dbReference type="EMBL" id="OX451740">
    <property type="protein sequence ID" value="CAI8614204.1"/>
    <property type="molecule type" value="Genomic_DNA"/>
</dbReference>
<protein>
    <submittedName>
        <fullName evidence="2">Uncharacterized protein</fullName>
    </submittedName>
</protein>
<name>A0AAV1AUL1_VICFA</name>
<reference evidence="2 3" key="1">
    <citation type="submission" date="2023-01" db="EMBL/GenBank/DDBJ databases">
        <authorList>
            <person name="Kreplak J."/>
        </authorList>
    </citation>
    <scope>NUCLEOTIDE SEQUENCE [LARGE SCALE GENOMIC DNA]</scope>
</reference>
<sequence>MVSIYSVSLLCFDPAFFSDGNLQHNVVDFSYVIFIYLCVVTSEGFITIIFFLFHRRTSSISIRLKLTAEIFLSQNYSPKISQTKTFRRDFTEQMEKNNLKKRSTYRKISPDDDEVLQILKVC</sequence>
<feature type="transmembrane region" description="Helical" evidence="1">
    <location>
        <begin position="33"/>
        <end position="53"/>
    </location>
</feature>
<keyword evidence="1" id="KW-0812">Transmembrane</keyword>
<dbReference type="AlphaFoldDB" id="A0AAV1AUL1"/>
<proteinExistence type="predicted"/>
<evidence type="ECO:0000256" key="1">
    <source>
        <dbReference type="SAM" id="Phobius"/>
    </source>
</evidence>